<comment type="similarity">
    <text evidence="6">Belongs to the snail C2H2-type zinc-finger protein family.</text>
</comment>
<dbReference type="FunFam" id="3.30.160.60:FF:002343">
    <property type="entry name" value="Zinc finger protein 33A"/>
    <property type="match status" value="1"/>
</dbReference>
<keyword evidence="11" id="KW-1185">Reference proteome</keyword>
<evidence type="ECO:0000256" key="8">
    <source>
        <dbReference type="SAM" id="MobiDB-lite"/>
    </source>
</evidence>
<name>A0AAW0Y3R2_CHEQU</name>
<evidence type="ECO:0000256" key="1">
    <source>
        <dbReference type="ARBA" id="ARBA00022723"/>
    </source>
</evidence>
<dbReference type="PROSITE" id="PS00028">
    <property type="entry name" value="ZINC_FINGER_C2H2_1"/>
    <property type="match status" value="7"/>
</dbReference>
<feature type="domain" description="C2H2-type" evidence="9">
    <location>
        <begin position="80"/>
        <end position="109"/>
    </location>
</feature>
<dbReference type="GO" id="GO:0000978">
    <property type="term" value="F:RNA polymerase II cis-regulatory region sequence-specific DNA binding"/>
    <property type="evidence" value="ECO:0007669"/>
    <property type="project" value="TreeGrafter"/>
</dbReference>
<dbReference type="InterPro" id="IPR036236">
    <property type="entry name" value="Znf_C2H2_sf"/>
</dbReference>
<dbReference type="InterPro" id="IPR050527">
    <property type="entry name" value="Snail/Krueppel_Znf"/>
</dbReference>
<keyword evidence="4" id="KW-0862">Zinc</keyword>
<evidence type="ECO:0000313" key="10">
    <source>
        <dbReference type="EMBL" id="KAK8751247.1"/>
    </source>
</evidence>
<feature type="domain" description="C2H2-type" evidence="9">
    <location>
        <begin position="316"/>
        <end position="343"/>
    </location>
</feature>
<protein>
    <recommendedName>
        <fullName evidence="9">C2H2-type domain-containing protein</fullName>
    </recommendedName>
</protein>
<feature type="domain" description="C2H2-type" evidence="9">
    <location>
        <begin position="110"/>
        <end position="140"/>
    </location>
</feature>
<dbReference type="PROSITE" id="PS50157">
    <property type="entry name" value="ZINC_FINGER_C2H2_2"/>
    <property type="match status" value="7"/>
</dbReference>
<dbReference type="Proteomes" id="UP001445076">
    <property type="component" value="Unassembled WGS sequence"/>
</dbReference>
<organism evidence="10 11">
    <name type="scientific">Cherax quadricarinatus</name>
    <name type="common">Australian red claw crayfish</name>
    <dbReference type="NCBI Taxonomy" id="27406"/>
    <lineage>
        <taxon>Eukaryota</taxon>
        <taxon>Metazoa</taxon>
        <taxon>Ecdysozoa</taxon>
        <taxon>Arthropoda</taxon>
        <taxon>Crustacea</taxon>
        <taxon>Multicrustacea</taxon>
        <taxon>Malacostraca</taxon>
        <taxon>Eumalacostraca</taxon>
        <taxon>Eucarida</taxon>
        <taxon>Decapoda</taxon>
        <taxon>Pleocyemata</taxon>
        <taxon>Astacidea</taxon>
        <taxon>Parastacoidea</taxon>
        <taxon>Parastacidae</taxon>
        <taxon>Cherax</taxon>
    </lineage>
</organism>
<dbReference type="Pfam" id="PF00096">
    <property type="entry name" value="zf-C2H2"/>
    <property type="match status" value="3"/>
</dbReference>
<evidence type="ECO:0000256" key="7">
    <source>
        <dbReference type="PROSITE-ProRule" id="PRU00042"/>
    </source>
</evidence>
<evidence type="ECO:0000256" key="3">
    <source>
        <dbReference type="ARBA" id="ARBA00022771"/>
    </source>
</evidence>
<comment type="caution">
    <text evidence="10">The sequence shown here is derived from an EMBL/GenBank/DDBJ whole genome shotgun (WGS) entry which is preliminary data.</text>
</comment>
<sequence length="419" mass="49342">MMMRQSPCFVNDSEIKEHEINGMNHCKKMTDKPVATKTVKCIKPHQVDSYKKDEVDSLESGQNEPCNRACSDNKGSLTLHVCTYEDCDKVFSRPSRLTQHLRTHTGERPYVCPSAGCSRSYTRQQHLKRHIETGHQDKSEEKLKCDRCEKFFTNVYCLKKHQYRYHVRNLYKCDTCEQTFKKQQHLRTHSFVHTGVKPYSCDFPGCDVQCETPSRLKRHNMVHEKNRYACPQESCQLTFDTYKELQQHLSSSHPKVCDICSKTFQQLRRLKVHRLTHDKNVQVAFFCPYVACDKYFYHENNLNAHIATKHDQTRIYQCGVCDKRLSTKQKLMHHTKTHSPSYKRNFKSEKPRKPRKDKGVLRRDFARLLSNYYSDEESTEMIDLENSQDNTQVESQCHDTLDVRKTLEDVNTKQVLKPV</sequence>
<dbReference type="SMART" id="SM00355">
    <property type="entry name" value="ZnF_C2H2"/>
    <property type="match status" value="9"/>
</dbReference>
<proteinExistence type="inferred from homology"/>
<feature type="domain" description="C2H2-type" evidence="9">
    <location>
        <begin position="143"/>
        <end position="166"/>
    </location>
</feature>
<evidence type="ECO:0000256" key="4">
    <source>
        <dbReference type="ARBA" id="ARBA00022833"/>
    </source>
</evidence>
<reference evidence="10 11" key="1">
    <citation type="journal article" date="2024" name="BMC Genomics">
        <title>Genome assembly of redclaw crayfish (Cherax quadricarinatus) provides insights into its immune adaptation and hypoxia tolerance.</title>
        <authorList>
            <person name="Liu Z."/>
            <person name="Zheng J."/>
            <person name="Li H."/>
            <person name="Fang K."/>
            <person name="Wang S."/>
            <person name="He J."/>
            <person name="Zhou D."/>
            <person name="Weng S."/>
            <person name="Chi M."/>
            <person name="Gu Z."/>
            <person name="He J."/>
            <person name="Li F."/>
            <person name="Wang M."/>
        </authorList>
    </citation>
    <scope>NUCLEOTIDE SEQUENCE [LARGE SCALE GENOMIC DNA]</scope>
    <source>
        <strain evidence="10">ZL_2023a</strain>
    </source>
</reference>
<evidence type="ECO:0000259" key="9">
    <source>
        <dbReference type="PROSITE" id="PS50157"/>
    </source>
</evidence>
<feature type="domain" description="C2H2-type" evidence="9">
    <location>
        <begin position="285"/>
        <end position="315"/>
    </location>
</feature>
<dbReference type="AlphaFoldDB" id="A0AAW0Y3R2"/>
<evidence type="ECO:0000256" key="6">
    <source>
        <dbReference type="ARBA" id="ARBA00037948"/>
    </source>
</evidence>
<feature type="domain" description="C2H2-type" evidence="9">
    <location>
        <begin position="255"/>
        <end position="282"/>
    </location>
</feature>
<dbReference type="PANTHER" id="PTHR24388:SF104">
    <property type="entry name" value="AT-RICH BINDING PROTEIN-RELATED"/>
    <property type="match status" value="1"/>
</dbReference>
<dbReference type="GO" id="GO:0000981">
    <property type="term" value="F:DNA-binding transcription factor activity, RNA polymerase II-specific"/>
    <property type="evidence" value="ECO:0007669"/>
    <property type="project" value="TreeGrafter"/>
</dbReference>
<gene>
    <name evidence="10" type="ORF">OTU49_013627</name>
</gene>
<dbReference type="PANTHER" id="PTHR24388">
    <property type="entry name" value="ZINC FINGER PROTEIN"/>
    <property type="match status" value="1"/>
</dbReference>
<feature type="domain" description="C2H2-type" evidence="9">
    <location>
        <begin position="171"/>
        <end position="198"/>
    </location>
</feature>
<keyword evidence="5" id="KW-0539">Nucleus</keyword>
<keyword evidence="2" id="KW-0677">Repeat</keyword>
<evidence type="ECO:0000256" key="5">
    <source>
        <dbReference type="ARBA" id="ARBA00023242"/>
    </source>
</evidence>
<dbReference type="EMBL" id="JARKIK010000006">
    <property type="protein sequence ID" value="KAK8751247.1"/>
    <property type="molecule type" value="Genomic_DNA"/>
</dbReference>
<keyword evidence="3 7" id="KW-0863">Zinc-finger</keyword>
<dbReference type="GO" id="GO:0008270">
    <property type="term" value="F:zinc ion binding"/>
    <property type="evidence" value="ECO:0007669"/>
    <property type="project" value="UniProtKB-KW"/>
</dbReference>
<keyword evidence="1" id="KW-0479">Metal-binding</keyword>
<accession>A0AAW0Y3R2</accession>
<feature type="region of interest" description="Disordered" evidence="8">
    <location>
        <begin position="333"/>
        <end position="358"/>
    </location>
</feature>
<dbReference type="Pfam" id="PF13912">
    <property type="entry name" value="zf-C2H2_6"/>
    <property type="match status" value="1"/>
</dbReference>
<dbReference type="Gene3D" id="3.30.160.60">
    <property type="entry name" value="Classic Zinc Finger"/>
    <property type="match status" value="6"/>
</dbReference>
<evidence type="ECO:0000313" key="11">
    <source>
        <dbReference type="Proteomes" id="UP001445076"/>
    </source>
</evidence>
<feature type="compositionally biased region" description="Basic and acidic residues" evidence="8">
    <location>
        <begin position="346"/>
        <end position="358"/>
    </location>
</feature>
<dbReference type="SUPFAM" id="SSF57667">
    <property type="entry name" value="beta-beta-alpha zinc fingers"/>
    <property type="match status" value="4"/>
</dbReference>
<evidence type="ECO:0000256" key="2">
    <source>
        <dbReference type="ARBA" id="ARBA00022737"/>
    </source>
</evidence>
<dbReference type="InterPro" id="IPR013087">
    <property type="entry name" value="Znf_C2H2_type"/>
</dbReference>